<feature type="domain" description="Peptidase M16 C-terminal" evidence="2">
    <location>
        <begin position="197"/>
        <end position="297"/>
    </location>
</feature>
<dbReference type="GO" id="GO:0046872">
    <property type="term" value="F:metal ion binding"/>
    <property type="evidence" value="ECO:0007669"/>
    <property type="project" value="InterPro"/>
</dbReference>
<dbReference type="Pfam" id="PF05193">
    <property type="entry name" value="Peptidase_M16_C"/>
    <property type="match status" value="1"/>
</dbReference>
<organism evidence="3">
    <name type="scientific">Singulisphaera sp. Ch08</name>
    <dbReference type="NCBI Taxonomy" id="3120278"/>
    <lineage>
        <taxon>Bacteria</taxon>
        <taxon>Pseudomonadati</taxon>
        <taxon>Planctomycetota</taxon>
        <taxon>Planctomycetia</taxon>
        <taxon>Isosphaerales</taxon>
        <taxon>Isosphaeraceae</taxon>
        <taxon>Singulisphaera</taxon>
    </lineage>
</organism>
<proteinExistence type="predicted"/>
<dbReference type="SUPFAM" id="SSF63411">
    <property type="entry name" value="LuxS/MPP-like metallohydrolase"/>
    <property type="match status" value="2"/>
</dbReference>
<dbReference type="EMBL" id="CP155447">
    <property type="protein sequence ID" value="XBH05283.1"/>
    <property type="molecule type" value="Genomic_DNA"/>
</dbReference>
<feature type="chain" id="PRO_5043862521" evidence="1">
    <location>
        <begin position="21"/>
        <end position="439"/>
    </location>
</feature>
<dbReference type="Gene3D" id="3.30.830.10">
    <property type="entry name" value="Metalloenzyme, LuxS/M16 peptidase-like"/>
    <property type="match status" value="2"/>
</dbReference>
<dbReference type="AlphaFoldDB" id="A0AAU7CJM2"/>
<feature type="signal peptide" evidence="1">
    <location>
        <begin position="1"/>
        <end position="20"/>
    </location>
</feature>
<sequence>MRFCQWAPLLLVSLACTAHSDGEESDTKEAVPKRVQLANGLTAIVRPIEGAKEIAMVVLYKVGGDHDPEGRSGMAHLIEHVYITGAAGTGQSRTAKEFFGRYRSGCNAQTGDRYTVVATVFPQADLNEELREAAARMGDLRLTALDLDRERPRVLDEVANMFGRIPSLGALNQARELIRPTPQGGRKGGRPEHLSAITLDEVRLRYESFYKPRNAILVLAGGIDPATAVASIEESFAKLPSGQEIPPPAEPGPPKFGASQELAVGHPQAQPEVCLAYKAPDPASDLYAPFLVLVSRLWTGSSKLDGEPGRNPIHFPVLDDPAVLSVTARLKRGETHRQTRDRLENFVAEAAKPALGPNEAAAAQQTFGFFLGTASLPDALLMTNLYGVAFSLARREQSGIDSARLTQALGTVTEQDLRRAAKEIFAHDRSAAALITKNP</sequence>
<dbReference type="PANTHER" id="PTHR43690:SF17">
    <property type="entry name" value="PROTEIN YHJJ"/>
    <property type="match status" value="1"/>
</dbReference>
<name>A0AAU7CJM2_9BACT</name>
<reference evidence="3" key="1">
    <citation type="submission" date="2024-05" db="EMBL/GenBank/DDBJ databases">
        <title>Planctomycetes of the genus Singulisphaera possess chitinolytic capabilities.</title>
        <authorList>
            <person name="Ivanova A."/>
        </authorList>
    </citation>
    <scope>NUCLEOTIDE SEQUENCE</scope>
    <source>
        <strain evidence="3">Ch08T</strain>
    </source>
</reference>
<evidence type="ECO:0000259" key="2">
    <source>
        <dbReference type="Pfam" id="PF05193"/>
    </source>
</evidence>
<dbReference type="PANTHER" id="PTHR43690">
    <property type="entry name" value="NARDILYSIN"/>
    <property type="match status" value="1"/>
</dbReference>
<evidence type="ECO:0000256" key="1">
    <source>
        <dbReference type="SAM" id="SignalP"/>
    </source>
</evidence>
<evidence type="ECO:0000313" key="3">
    <source>
        <dbReference type="EMBL" id="XBH05283.1"/>
    </source>
</evidence>
<dbReference type="InterPro" id="IPR007863">
    <property type="entry name" value="Peptidase_M16_C"/>
</dbReference>
<dbReference type="RefSeq" id="WP_406698095.1">
    <property type="nucleotide sequence ID" value="NZ_CP155447.1"/>
</dbReference>
<dbReference type="InterPro" id="IPR050626">
    <property type="entry name" value="Peptidase_M16"/>
</dbReference>
<dbReference type="PROSITE" id="PS51257">
    <property type="entry name" value="PROKAR_LIPOPROTEIN"/>
    <property type="match status" value="1"/>
</dbReference>
<keyword evidence="1" id="KW-0732">Signal</keyword>
<protein>
    <submittedName>
        <fullName evidence="3">Insulinase family protein</fullName>
    </submittedName>
</protein>
<gene>
    <name evidence="3" type="ORF">V5E97_04480</name>
</gene>
<accession>A0AAU7CJM2</accession>
<dbReference type="InterPro" id="IPR011249">
    <property type="entry name" value="Metalloenz_LuxS/M16"/>
</dbReference>